<keyword evidence="2" id="KW-0813">Transport</keyword>
<evidence type="ECO:0000313" key="13">
    <source>
        <dbReference type="EMBL" id="QAA32521.1"/>
    </source>
</evidence>
<evidence type="ECO:0000256" key="3">
    <source>
        <dbReference type="ARBA" id="ARBA00022475"/>
    </source>
</evidence>
<evidence type="ECO:0000259" key="12">
    <source>
        <dbReference type="Pfam" id="PF02096"/>
    </source>
</evidence>
<sequence length="214" mass="24093">MNIISDILNASLNYLFNMTGDLGIAIILLTLTVRLSLVPLSFKQKKGLQDQQKLSEGLKDIQEKYKNNKKQLELETQKYYQQNAKGMLGCLTTFLQLPIVFALYQVILKLPMNAGTVLVPWVASLKMADSFFVIPVFYMISVLMPNIIPYIPFLRITAQAKVSKVNIIISSLISALIAFKVPIAIGLYLITTSLFSFLEEVAFRLYSRRTTATT</sequence>
<dbReference type="Proteomes" id="UP000286268">
    <property type="component" value="Chromosome"/>
</dbReference>
<feature type="transmembrane region" description="Helical" evidence="11">
    <location>
        <begin position="22"/>
        <end position="42"/>
    </location>
</feature>
<evidence type="ECO:0000256" key="7">
    <source>
        <dbReference type="ARBA" id="ARBA00023136"/>
    </source>
</evidence>
<feature type="transmembrane region" description="Helical" evidence="11">
    <location>
        <begin position="86"/>
        <end position="107"/>
    </location>
</feature>
<dbReference type="InterPro" id="IPR001708">
    <property type="entry name" value="YidC/ALB3/OXA1/COX18"/>
</dbReference>
<keyword evidence="4 9" id="KW-0812">Transmembrane</keyword>
<evidence type="ECO:0000256" key="10">
    <source>
        <dbReference type="SAM" id="Coils"/>
    </source>
</evidence>
<dbReference type="NCBIfam" id="TIGR03592">
    <property type="entry name" value="yidC_oxa1_cterm"/>
    <property type="match status" value="1"/>
</dbReference>
<comment type="subcellular location">
    <subcellularLocation>
        <location evidence="1">Cell membrane</location>
        <topology evidence="1">Multi-pass membrane protein</topology>
    </subcellularLocation>
    <subcellularLocation>
        <location evidence="9">Membrane</location>
        <topology evidence="9">Multi-pass membrane protein</topology>
    </subcellularLocation>
</comment>
<evidence type="ECO:0000256" key="11">
    <source>
        <dbReference type="SAM" id="Phobius"/>
    </source>
</evidence>
<dbReference type="GO" id="GO:0032977">
    <property type="term" value="F:membrane insertase activity"/>
    <property type="evidence" value="ECO:0007669"/>
    <property type="project" value="InterPro"/>
</dbReference>
<feature type="transmembrane region" description="Helical" evidence="11">
    <location>
        <begin position="127"/>
        <end position="153"/>
    </location>
</feature>
<evidence type="ECO:0000256" key="6">
    <source>
        <dbReference type="ARBA" id="ARBA00022989"/>
    </source>
</evidence>
<dbReference type="RefSeq" id="WP_128213310.1">
    <property type="nucleotide sequence ID" value="NZ_CP025746.1"/>
</dbReference>
<dbReference type="GO" id="GO:0005886">
    <property type="term" value="C:plasma membrane"/>
    <property type="evidence" value="ECO:0007669"/>
    <property type="project" value="UniProtKB-SubCell"/>
</dbReference>
<dbReference type="PANTHER" id="PTHR12428:SF65">
    <property type="entry name" value="CYTOCHROME C OXIDASE ASSEMBLY PROTEIN COX18, MITOCHONDRIAL"/>
    <property type="match status" value="1"/>
</dbReference>
<evidence type="ECO:0000256" key="5">
    <source>
        <dbReference type="ARBA" id="ARBA00022927"/>
    </source>
</evidence>
<dbReference type="CDD" id="cd20070">
    <property type="entry name" value="5TM_YidC_Alb3"/>
    <property type="match status" value="1"/>
</dbReference>
<evidence type="ECO:0000256" key="2">
    <source>
        <dbReference type="ARBA" id="ARBA00022448"/>
    </source>
</evidence>
<proteinExistence type="inferred from homology"/>
<keyword evidence="14" id="KW-1185">Reference proteome</keyword>
<comment type="similarity">
    <text evidence="9">Belongs to the OXA1/ALB3/YidC family.</text>
</comment>
<keyword evidence="8" id="KW-0143">Chaperone</keyword>
<keyword evidence="7 11" id="KW-0472">Membrane</keyword>
<dbReference type="GO" id="GO:0015031">
    <property type="term" value="P:protein transport"/>
    <property type="evidence" value="ECO:0007669"/>
    <property type="project" value="UniProtKB-KW"/>
</dbReference>
<protein>
    <recommendedName>
        <fullName evidence="12">Membrane insertase YidC/Oxa/ALB C-terminal domain-containing protein</fullName>
    </recommendedName>
</protein>
<keyword evidence="6 11" id="KW-1133">Transmembrane helix</keyword>
<reference evidence="13 14" key="1">
    <citation type="submission" date="2018-01" db="EMBL/GenBank/DDBJ databases">
        <title>Genome Sequencing and Assembly of Anaerobacter polyendosporus strain CT4.</title>
        <authorList>
            <person name="Tachaapaikoon C."/>
            <person name="Sutheeworapong S."/>
            <person name="Jenjaroenpun P."/>
            <person name="Wongsurawat T."/>
            <person name="Nookeaw I."/>
            <person name="Cheawchanlertfa P."/>
            <person name="Kosugi A."/>
            <person name="Cheevadhanarak S."/>
            <person name="Ratanakhanokchai K."/>
        </authorList>
    </citation>
    <scope>NUCLEOTIDE SEQUENCE [LARGE SCALE GENOMIC DNA]</scope>
    <source>
        <strain evidence="13 14">CT4</strain>
    </source>
</reference>
<dbReference type="EMBL" id="CP025746">
    <property type="protein sequence ID" value="QAA32521.1"/>
    <property type="molecule type" value="Genomic_DNA"/>
</dbReference>
<name>A0A3R5V8C8_9CLOT</name>
<dbReference type="KEGG" id="cmah:C1I91_13260"/>
<keyword evidence="10" id="KW-0175">Coiled coil</keyword>
<feature type="transmembrane region" description="Helical" evidence="11">
    <location>
        <begin position="165"/>
        <end position="190"/>
    </location>
</feature>
<evidence type="ECO:0000313" key="14">
    <source>
        <dbReference type="Proteomes" id="UP000286268"/>
    </source>
</evidence>
<evidence type="ECO:0000256" key="8">
    <source>
        <dbReference type="ARBA" id="ARBA00023186"/>
    </source>
</evidence>
<dbReference type="Pfam" id="PF02096">
    <property type="entry name" value="60KD_IMP"/>
    <property type="match status" value="1"/>
</dbReference>
<dbReference type="PANTHER" id="PTHR12428">
    <property type="entry name" value="OXA1"/>
    <property type="match status" value="1"/>
</dbReference>
<organism evidence="13 14">
    <name type="scientific">Clostridium manihotivorum</name>
    <dbReference type="NCBI Taxonomy" id="2320868"/>
    <lineage>
        <taxon>Bacteria</taxon>
        <taxon>Bacillati</taxon>
        <taxon>Bacillota</taxon>
        <taxon>Clostridia</taxon>
        <taxon>Eubacteriales</taxon>
        <taxon>Clostridiaceae</taxon>
        <taxon>Clostridium</taxon>
    </lineage>
</organism>
<dbReference type="AlphaFoldDB" id="A0A3R5V8C8"/>
<evidence type="ECO:0000256" key="9">
    <source>
        <dbReference type="RuleBase" id="RU003945"/>
    </source>
</evidence>
<gene>
    <name evidence="13" type="ORF">C1I91_13260</name>
</gene>
<dbReference type="InterPro" id="IPR047196">
    <property type="entry name" value="YidC_ALB_C"/>
</dbReference>
<feature type="coiled-coil region" evidence="10">
    <location>
        <begin position="55"/>
        <end position="82"/>
    </location>
</feature>
<keyword evidence="3" id="KW-1003">Cell membrane</keyword>
<dbReference type="OrthoDB" id="2380676at2"/>
<keyword evidence="5" id="KW-0653">Protein transport</keyword>
<evidence type="ECO:0000256" key="4">
    <source>
        <dbReference type="ARBA" id="ARBA00022692"/>
    </source>
</evidence>
<dbReference type="GO" id="GO:0051205">
    <property type="term" value="P:protein insertion into membrane"/>
    <property type="evidence" value="ECO:0007669"/>
    <property type="project" value="TreeGrafter"/>
</dbReference>
<evidence type="ECO:0000256" key="1">
    <source>
        <dbReference type="ARBA" id="ARBA00004651"/>
    </source>
</evidence>
<accession>A0A3R5V8C8</accession>
<dbReference type="InterPro" id="IPR028055">
    <property type="entry name" value="YidC/Oxa/ALB_C"/>
</dbReference>
<feature type="domain" description="Membrane insertase YidC/Oxa/ALB C-terminal" evidence="12">
    <location>
        <begin position="23"/>
        <end position="201"/>
    </location>
</feature>